<gene>
    <name evidence="11" type="ORF">PENTCL1PPCAC_14046</name>
</gene>
<dbReference type="EMBL" id="BTSX01000004">
    <property type="protein sequence ID" value="GMS91871.1"/>
    <property type="molecule type" value="Genomic_DNA"/>
</dbReference>
<evidence type="ECO:0000313" key="11">
    <source>
        <dbReference type="EMBL" id="GMS91871.1"/>
    </source>
</evidence>
<evidence type="ECO:0000256" key="8">
    <source>
        <dbReference type="ARBA" id="ARBA00023242"/>
    </source>
</evidence>
<evidence type="ECO:0000256" key="2">
    <source>
        <dbReference type="ARBA" id="ARBA00022771"/>
    </source>
</evidence>
<dbReference type="SUPFAM" id="SSF57716">
    <property type="entry name" value="Glucocorticoid receptor-like (DNA-binding domain)"/>
    <property type="match status" value="1"/>
</dbReference>
<evidence type="ECO:0000256" key="1">
    <source>
        <dbReference type="ARBA" id="ARBA00022723"/>
    </source>
</evidence>
<comment type="caution">
    <text evidence="11">The sequence shown here is derived from an EMBL/GenBank/DDBJ whole genome shotgun (WGS) entry which is preliminary data.</text>
</comment>
<dbReference type="SMART" id="SM00430">
    <property type="entry name" value="HOLI"/>
    <property type="match status" value="1"/>
</dbReference>
<dbReference type="GO" id="GO:0003700">
    <property type="term" value="F:DNA-binding transcription factor activity"/>
    <property type="evidence" value="ECO:0007669"/>
    <property type="project" value="InterPro"/>
</dbReference>
<feature type="domain" description="NR LBD" evidence="10">
    <location>
        <begin position="119"/>
        <end position="381"/>
    </location>
</feature>
<evidence type="ECO:0000256" key="6">
    <source>
        <dbReference type="ARBA" id="ARBA00023163"/>
    </source>
</evidence>
<evidence type="ECO:0000256" key="7">
    <source>
        <dbReference type="ARBA" id="ARBA00023170"/>
    </source>
</evidence>
<keyword evidence="2" id="KW-0863">Zinc-finger</keyword>
<accession>A0AAV5T8G3</accession>
<dbReference type="InterPro" id="IPR001628">
    <property type="entry name" value="Znf_hrmn_rcpt"/>
</dbReference>
<dbReference type="PROSITE" id="PS51843">
    <property type="entry name" value="NR_LBD"/>
    <property type="match status" value="1"/>
</dbReference>
<evidence type="ECO:0000313" key="12">
    <source>
        <dbReference type="Proteomes" id="UP001432027"/>
    </source>
</evidence>
<feature type="domain" description="Nuclear receptor" evidence="9">
    <location>
        <begin position="1"/>
        <end position="76"/>
    </location>
</feature>
<keyword evidence="3" id="KW-0862">Zinc</keyword>
<dbReference type="GO" id="GO:0005634">
    <property type="term" value="C:nucleus"/>
    <property type="evidence" value="ECO:0007669"/>
    <property type="project" value="TreeGrafter"/>
</dbReference>
<dbReference type="SUPFAM" id="SSF48508">
    <property type="entry name" value="Nuclear receptor ligand-binding domain"/>
    <property type="match status" value="1"/>
</dbReference>
<sequence length="381" mass="43926">MECLICTKSINQSRLGINCCRACASFYNRASDRFDDLKCKDGEEKCREQNPKSTCRKCRLKRFREVLTLAEDSSPSNENVQEPIADDDNVVADSFASNVKLAIVKPSSFIDHTSYYNCEPSNSVTPLLDLIRKGYSFMCKIRRSGEFALKCGRRGEGEVAVDNLILTRVTYASIYQITLLTKEAIIEFADHTFEDFRSLPDSIKDDIISEGNFFLDLLESTYRACHHFPDDKGIRLSGYTVYIRDTEIEKLFEDCPDKIDKQNLVREVGKTMKQFSRCVRQYFESTKPTDVEFLALFGLALWKEEVMSHNESLLKIASRIRLEILNELHAYYRMRGTDDYASRVGNIFCLLSSSYNCSMATVEDFQVMRLMNMFDNVYRSR</sequence>
<dbReference type="PROSITE" id="PS51030">
    <property type="entry name" value="NUCLEAR_REC_DBD_2"/>
    <property type="match status" value="1"/>
</dbReference>
<name>A0AAV5T8G3_9BILA</name>
<evidence type="ECO:0000256" key="3">
    <source>
        <dbReference type="ARBA" id="ARBA00022833"/>
    </source>
</evidence>
<keyword evidence="4" id="KW-0805">Transcription regulation</keyword>
<dbReference type="PANTHER" id="PTHR46011">
    <property type="entry name" value="NUCLEAR HORMONE RECEPTOR FAMILY MEMBER NHR-86-RELATED"/>
    <property type="match status" value="1"/>
</dbReference>
<keyword evidence="8" id="KW-0539">Nucleus</keyword>
<evidence type="ECO:0000259" key="10">
    <source>
        <dbReference type="PROSITE" id="PS51843"/>
    </source>
</evidence>
<keyword evidence="7" id="KW-0675">Receptor</keyword>
<dbReference type="InterPro" id="IPR035500">
    <property type="entry name" value="NHR-like_dom_sf"/>
</dbReference>
<dbReference type="InterPro" id="IPR000536">
    <property type="entry name" value="Nucl_hrmn_rcpt_lig-bd"/>
</dbReference>
<dbReference type="AlphaFoldDB" id="A0AAV5T8G3"/>
<evidence type="ECO:0000259" key="9">
    <source>
        <dbReference type="PROSITE" id="PS51030"/>
    </source>
</evidence>
<dbReference type="Gene3D" id="1.10.565.10">
    <property type="entry name" value="Retinoid X Receptor"/>
    <property type="match status" value="1"/>
</dbReference>
<dbReference type="InterPro" id="IPR013088">
    <property type="entry name" value="Znf_NHR/GATA"/>
</dbReference>
<evidence type="ECO:0008006" key="13">
    <source>
        <dbReference type="Google" id="ProtNLM"/>
    </source>
</evidence>
<dbReference type="Gene3D" id="3.30.50.10">
    <property type="entry name" value="Erythroid Transcription Factor GATA-1, subunit A"/>
    <property type="match status" value="1"/>
</dbReference>
<dbReference type="Pfam" id="PF00104">
    <property type="entry name" value="Hormone_recep"/>
    <property type="match status" value="1"/>
</dbReference>
<reference evidence="11" key="1">
    <citation type="submission" date="2023-10" db="EMBL/GenBank/DDBJ databases">
        <title>Genome assembly of Pristionchus species.</title>
        <authorList>
            <person name="Yoshida K."/>
            <person name="Sommer R.J."/>
        </authorList>
    </citation>
    <scope>NUCLEOTIDE SEQUENCE</scope>
    <source>
        <strain evidence="11">RS0144</strain>
    </source>
</reference>
<protein>
    <recommendedName>
        <fullName evidence="13">Nuclear receptor</fullName>
    </recommendedName>
</protein>
<dbReference type="PANTHER" id="PTHR46011:SF6">
    <property type="entry name" value="HIGH ZINC ACTIVATED NUCLEAR RECEPTOR PROTEIN"/>
    <property type="match status" value="1"/>
</dbReference>
<evidence type="ECO:0000256" key="5">
    <source>
        <dbReference type="ARBA" id="ARBA00023125"/>
    </source>
</evidence>
<keyword evidence="12" id="KW-1185">Reference proteome</keyword>
<dbReference type="GO" id="GO:0008270">
    <property type="term" value="F:zinc ion binding"/>
    <property type="evidence" value="ECO:0007669"/>
    <property type="project" value="UniProtKB-KW"/>
</dbReference>
<dbReference type="GO" id="GO:0043565">
    <property type="term" value="F:sequence-specific DNA binding"/>
    <property type="evidence" value="ECO:0007669"/>
    <property type="project" value="InterPro"/>
</dbReference>
<keyword evidence="6" id="KW-0804">Transcription</keyword>
<organism evidence="11 12">
    <name type="scientific">Pristionchus entomophagus</name>
    <dbReference type="NCBI Taxonomy" id="358040"/>
    <lineage>
        <taxon>Eukaryota</taxon>
        <taxon>Metazoa</taxon>
        <taxon>Ecdysozoa</taxon>
        <taxon>Nematoda</taxon>
        <taxon>Chromadorea</taxon>
        <taxon>Rhabditida</taxon>
        <taxon>Rhabditina</taxon>
        <taxon>Diplogasteromorpha</taxon>
        <taxon>Diplogasteroidea</taxon>
        <taxon>Neodiplogasteridae</taxon>
        <taxon>Pristionchus</taxon>
    </lineage>
</organism>
<keyword evidence="1" id="KW-0479">Metal-binding</keyword>
<keyword evidence="5" id="KW-0238">DNA-binding</keyword>
<dbReference type="Pfam" id="PF00105">
    <property type="entry name" value="zf-C4"/>
    <property type="match status" value="1"/>
</dbReference>
<evidence type="ECO:0000256" key="4">
    <source>
        <dbReference type="ARBA" id="ARBA00023015"/>
    </source>
</evidence>
<dbReference type="Proteomes" id="UP001432027">
    <property type="component" value="Unassembled WGS sequence"/>
</dbReference>
<proteinExistence type="predicted"/>